<dbReference type="KEGG" id="nva:G3M78_03940"/>
<gene>
    <name evidence="1" type="ORF">G3M78_03940</name>
</gene>
<proteinExistence type="predicted"/>
<organism evidence="1 2">
    <name type="scientific">Candidatus Nitrohelix vancouverensis</name>
    <dbReference type="NCBI Taxonomy" id="2705534"/>
    <lineage>
        <taxon>Bacteria</taxon>
        <taxon>Pseudomonadati</taxon>
        <taxon>Nitrospinota/Tectimicrobiota group</taxon>
        <taxon>Nitrospinota</taxon>
        <taxon>Nitrospinia</taxon>
        <taxon>Nitrospinales</taxon>
        <taxon>Nitrospinaceae</taxon>
        <taxon>Candidatus Nitrohelix</taxon>
    </lineage>
</organism>
<reference evidence="2" key="1">
    <citation type="submission" date="2020-02" db="EMBL/GenBank/DDBJ databases">
        <title>Genomic and physiological characterization of two novel Nitrospinaceae genera.</title>
        <authorList>
            <person name="Mueller A.J."/>
            <person name="Jung M.-Y."/>
            <person name="Strachan C.R."/>
            <person name="Herbold C.W."/>
            <person name="Kirkegaard R.H."/>
            <person name="Daims H."/>
        </authorList>
    </citation>
    <scope>NUCLEOTIDE SEQUENCE [LARGE SCALE GENOMIC DNA]</scope>
</reference>
<dbReference type="EMBL" id="CP048620">
    <property type="protein sequence ID" value="QPJ64591.1"/>
    <property type="molecule type" value="Genomic_DNA"/>
</dbReference>
<evidence type="ECO:0000313" key="1">
    <source>
        <dbReference type="EMBL" id="QPJ64591.1"/>
    </source>
</evidence>
<accession>A0A7T0G2U5</accession>
<sequence>MDYLRDNASGLEVEYETFLESVDDECEDPQWNIENHPARPILKQFPNNFKAWVSELERIAWWKRAGYPLDKNDLSPLEWSALALLESKQTLYRRA</sequence>
<dbReference type="Proteomes" id="UP000594464">
    <property type="component" value="Chromosome"/>
</dbReference>
<evidence type="ECO:0000313" key="2">
    <source>
        <dbReference type="Proteomes" id="UP000594464"/>
    </source>
</evidence>
<dbReference type="AlphaFoldDB" id="A0A7T0G2U5"/>
<protein>
    <submittedName>
        <fullName evidence="1">Uncharacterized protein</fullName>
    </submittedName>
</protein>
<name>A0A7T0G2U5_9BACT</name>